<name>A0A2N9EZP3_FAGSY</name>
<proteinExistence type="predicted"/>
<evidence type="ECO:0000313" key="2">
    <source>
        <dbReference type="EMBL" id="SPC80313.1"/>
    </source>
</evidence>
<sequence length="100" mass="11486">MALSWLIHSACHVLGTPKDTNIQCHVKSLKVPNGGLPSKEMNPSGFQMPLHYPRYNKADYEKMEEWKVDLLLKQYGLNFKGNLDEKRAYAMGAFLWPGQY</sequence>
<feature type="domain" description="DUF7722" evidence="1">
    <location>
        <begin position="52"/>
        <end position="97"/>
    </location>
</feature>
<dbReference type="EMBL" id="OIVN01000444">
    <property type="protein sequence ID" value="SPC80313.1"/>
    <property type="molecule type" value="Genomic_DNA"/>
</dbReference>
<dbReference type="PANTHER" id="PTHR33513">
    <property type="entry name" value="OS06G0523300 PROTEIN"/>
    <property type="match status" value="1"/>
</dbReference>
<dbReference type="PANTHER" id="PTHR33513:SF21">
    <property type="entry name" value="JMJN DOMAIN-CONTAINING PROTEIN"/>
    <property type="match status" value="1"/>
</dbReference>
<accession>A0A2N9EZP3</accession>
<dbReference type="InterPro" id="IPR056139">
    <property type="entry name" value="DUF7722"/>
</dbReference>
<gene>
    <name evidence="2" type="ORF">FSB_LOCUS8195</name>
</gene>
<dbReference type="Pfam" id="PF24847">
    <property type="entry name" value="DUF7722"/>
    <property type="match status" value="1"/>
</dbReference>
<dbReference type="AlphaFoldDB" id="A0A2N9EZP3"/>
<evidence type="ECO:0000259" key="1">
    <source>
        <dbReference type="Pfam" id="PF24847"/>
    </source>
</evidence>
<protein>
    <recommendedName>
        <fullName evidence="1">DUF7722 domain-containing protein</fullName>
    </recommendedName>
</protein>
<organism evidence="2">
    <name type="scientific">Fagus sylvatica</name>
    <name type="common">Beechnut</name>
    <dbReference type="NCBI Taxonomy" id="28930"/>
    <lineage>
        <taxon>Eukaryota</taxon>
        <taxon>Viridiplantae</taxon>
        <taxon>Streptophyta</taxon>
        <taxon>Embryophyta</taxon>
        <taxon>Tracheophyta</taxon>
        <taxon>Spermatophyta</taxon>
        <taxon>Magnoliopsida</taxon>
        <taxon>eudicotyledons</taxon>
        <taxon>Gunneridae</taxon>
        <taxon>Pentapetalae</taxon>
        <taxon>rosids</taxon>
        <taxon>fabids</taxon>
        <taxon>Fagales</taxon>
        <taxon>Fagaceae</taxon>
        <taxon>Fagus</taxon>
    </lineage>
</organism>
<reference evidence="2" key="1">
    <citation type="submission" date="2018-02" db="EMBL/GenBank/DDBJ databases">
        <authorList>
            <person name="Cohen D.B."/>
            <person name="Kent A.D."/>
        </authorList>
    </citation>
    <scope>NUCLEOTIDE SEQUENCE</scope>
</reference>